<accession>A0AAW0H928</accession>
<dbReference type="AlphaFoldDB" id="A0AAW0H928"/>
<feature type="non-terminal residue" evidence="4">
    <location>
        <position position="1"/>
    </location>
</feature>
<evidence type="ECO:0000313" key="5">
    <source>
        <dbReference type="Proteomes" id="UP001488838"/>
    </source>
</evidence>
<evidence type="ECO:0000256" key="1">
    <source>
        <dbReference type="ARBA" id="ARBA00007769"/>
    </source>
</evidence>
<comment type="subunit">
    <text evidence="2">Heterooligomer of subunits alpha (IDH3A), beta (IDH3B), and gamma (IDH3G) in the apparent ratio of 2:1:1. The heterodimer containing one IDH3A and one IDH3B subunit and the heterodimer containing one IDH3A and one IDH3G subunit assemble into a heterotetramer (which contains two subunits of IDH3A, one of IDH3B and one of IDH3G) and further into the heterooctamer.</text>
</comment>
<keyword evidence="3" id="KW-0816">Tricarboxylic acid cycle</keyword>
<comment type="caution">
    <text evidence="4">The sequence shown here is derived from an EMBL/GenBank/DDBJ whole genome shotgun (WGS) entry which is preliminary data.</text>
</comment>
<dbReference type="PANTHER" id="PTHR11835">
    <property type="entry name" value="DECARBOXYLATING DEHYDROGENASES-ISOCITRATE, ISOPROPYLMALATE, TARTRATE"/>
    <property type="match status" value="1"/>
</dbReference>
<dbReference type="Gene3D" id="3.40.718.10">
    <property type="entry name" value="Isopropylmalate Dehydrogenase"/>
    <property type="match status" value="1"/>
</dbReference>
<name>A0AAW0H928_MYOGA</name>
<dbReference type="GO" id="GO:0006102">
    <property type="term" value="P:isocitrate metabolic process"/>
    <property type="evidence" value="ECO:0007669"/>
    <property type="project" value="TreeGrafter"/>
</dbReference>
<organism evidence="4 5">
    <name type="scientific">Myodes glareolus</name>
    <name type="common">Bank vole</name>
    <name type="synonym">Clethrionomys glareolus</name>
    <dbReference type="NCBI Taxonomy" id="447135"/>
    <lineage>
        <taxon>Eukaryota</taxon>
        <taxon>Metazoa</taxon>
        <taxon>Chordata</taxon>
        <taxon>Craniata</taxon>
        <taxon>Vertebrata</taxon>
        <taxon>Euteleostomi</taxon>
        <taxon>Mammalia</taxon>
        <taxon>Eutheria</taxon>
        <taxon>Euarchontoglires</taxon>
        <taxon>Glires</taxon>
        <taxon>Rodentia</taxon>
        <taxon>Myomorpha</taxon>
        <taxon>Muroidea</taxon>
        <taxon>Cricetidae</taxon>
        <taxon>Arvicolinae</taxon>
        <taxon>Myodes</taxon>
    </lineage>
</organism>
<reference evidence="4 5" key="1">
    <citation type="journal article" date="2023" name="bioRxiv">
        <title>Conserved and derived expression patterns and positive selection on dental genes reveal complex evolutionary context of ever-growing rodent molars.</title>
        <authorList>
            <person name="Calamari Z.T."/>
            <person name="Song A."/>
            <person name="Cohen E."/>
            <person name="Akter M."/>
            <person name="Roy R.D."/>
            <person name="Hallikas O."/>
            <person name="Christensen M.M."/>
            <person name="Li P."/>
            <person name="Marangoni P."/>
            <person name="Jernvall J."/>
            <person name="Klein O.D."/>
        </authorList>
    </citation>
    <scope>NUCLEOTIDE SEQUENCE [LARGE SCALE GENOMIC DNA]</scope>
    <source>
        <strain evidence="4">V071</strain>
    </source>
</reference>
<dbReference type="GO" id="GO:0006099">
    <property type="term" value="P:tricarboxylic acid cycle"/>
    <property type="evidence" value="ECO:0007669"/>
    <property type="project" value="UniProtKB-KW"/>
</dbReference>
<dbReference type="EMBL" id="JBBHLL010000639">
    <property type="protein sequence ID" value="KAK7799105.1"/>
    <property type="molecule type" value="Genomic_DNA"/>
</dbReference>
<dbReference type="PANTHER" id="PTHR11835:SF42">
    <property type="entry name" value="ISOCITRATE DEHYDROGENASE [NAD] SUBUNIT BETA, MITOCHONDRIAL"/>
    <property type="match status" value="1"/>
</dbReference>
<sequence length="372" mass="41590">RLWPTQGLVPSIDFVNKRFGVASKFTQKHSSGVGWSCAGVKPRGRPAFIDSWVSDKTEACDSEFSEEAESRLKMPLDCPWPTECNGGGKRGCYRMLQMLASQDGRMDTDRQNSPQPESAIVKLKASGYLSWTMLRGDCMGPEFMHAVKEMFKATAVWVKFEGCTMDSEEQEQVPASVKNKVAIIGKIYTLVEYKEESVLYVLWLKLDLVANVVTVRSLPGYTIQPSKLCLETILGQTDEHYHSLEHQSWKGVIECLKTVYATNNAARIECKDCALLYLQKEAGPGHSCPSGQICETWLMPPSLYENIIDHLAAGLVRGSGVVLSEYMQSLRWGPGIHLSRKWPEKSQCHGMLPSASNMPRNVSLEYHSNTIQ</sequence>
<keyword evidence="5" id="KW-1185">Reference proteome</keyword>
<proteinExistence type="inferred from homology"/>
<protein>
    <submittedName>
        <fullName evidence="4">Uncharacterized protein</fullName>
    </submittedName>
</protein>
<evidence type="ECO:0000256" key="2">
    <source>
        <dbReference type="ARBA" id="ARBA00011525"/>
    </source>
</evidence>
<comment type="similarity">
    <text evidence="1">Belongs to the isocitrate and isopropylmalate dehydrogenases family.</text>
</comment>
<evidence type="ECO:0000256" key="3">
    <source>
        <dbReference type="ARBA" id="ARBA00022532"/>
    </source>
</evidence>
<gene>
    <name evidence="4" type="ORF">U0070_009552</name>
</gene>
<dbReference type="GO" id="GO:0005739">
    <property type="term" value="C:mitochondrion"/>
    <property type="evidence" value="ECO:0007669"/>
    <property type="project" value="TreeGrafter"/>
</dbReference>
<dbReference type="Proteomes" id="UP001488838">
    <property type="component" value="Unassembled WGS sequence"/>
</dbReference>
<evidence type="ECO:0000313" key="4">
    <source>
        <dbReference type="EMBL" id="KAK7799105.1"/>
    </source>
</evidence>
<dbReference type="SUPFAM" id="SSF53659">
    <property type="entry name" value="Isocitrate/Isopropylmalate dehydrogenase-like"/>
    <property type="match status" value="1"/>
</dbReference>